<dbReference type="AlphaFoldDB" id="A0A1X1UC95"/>
<name>A0A1X1UC95_MYCFL</name>
<organism evidence="3 4">
    <name type="scientific">Mycobacterium florentinum</name>
    <dbReference type="NCBI Taxonomy" id="292462"/>
    <lineage>
        <taxon>Bacteria</taxon>
        <taxon>Bacillati</taxon>
        <taxon>Actinomycetota</taxon>
        <taxon>Actinomycetes</taxon>
        <taxon>Mycobacteriales</taxon>
        <taxon>Mycobacteriaceae</taxon>
        <taxon>Mycobacterium</taxon>
        <taxon>Mycobacterium simiae complex</taxon>
    </lineage>
</organism>
<dbReference type="PANTHER" id="PTHR41248">
    <property type="entry name" value="NORD PROTEIN"/>
    <property type="match status" value="1"/>
</dbReference>
<feature type="compositionally biased region" description="Basic and acidic residues" evidence="1">
    <location>
        <begin position="154"/>
        <end position="169"/>
    </location>
</feature>
<dbReference type="InterPro" id="IPR051928">
    <property type="entry name" value="NorD/CobT"/>
</dbReference>
<dbReference type="InterPro" id="IPR002035">
    <property type="entry name" value="VWF_A"/>
</dbReference>
<dbReference type="SMART" id="SM00327">
    <property type="entry name" value="VWA"/>
    <property type="match status" value="1"/>
</dbReference>
<protein>
    <recommendedName>
        <fullName evidence="2">VWFA domain-containing protein</fullName>
    </recommendedName>
</protein>
<feature type="domain" description="VWFA" evidence="2">
    <location>
        <begin position="363"/>
        <end position="551"/>
    </location>
</feature>
<dbReference type="Gene3D" id="3.40.50.410">
    <property type="entry name" value="von Willebrand factor, type A domain"/>
    <property type="match status" value="1"/>
</dbReference>
<reference evidence="3 4" key="1">
    <citation type="submission" date="2016-01" db="EMBL/GenBank/DDBJ databases">
        <title>The new phylogeny of the genus Mycobacterium.</title>
        <authorList>
            <person name="Tarcisio F."/>
            <person name="Conor M."/>
            <person name="Antonella G."/>
            <person name="Elisabetta G."/>
            <person name="Giulia F.S."/>
            <person name="Sara T."/>
            <person name="Anna F."/>
            <person name="Clotilde B."/>
            <person name="Roberto B."/>
            <person name="Veronica D.S."/>
            <person name="Fabio R."/>
            <person name="Monica P."/>
            <person name="Olivier J."/>
            <person name="Enrico T."/>
            <person name="Nicola S."/>
        </authorList>
    </citation>
    <scope>NUCLEOTIDE SEQUENCE [LARGE SCALE GENOMIC DNA]</scope>
    <source>
        <strain evidence="3 4">DSM 44852</strain>
    </source>
</reference>
<dbReference type="EMBL" id="LQOV01000008">
    <property type="protein sequence ID" value="ORV54406.1"/>
    <property type="molecule type" value="Genomic_DNA"/>
</dbReference>
<dbReference type="STRING" id="292462.AWC05_17550"/>
<comment type="caution">
    <text evidence="3">The sequence shown here is derived from an EMBL/GenBank/DDBJ whole genome shotgun (WGS) entry which is preliminary data.</text>
</comment>
<evidence type="ECO:0000259" key="2">
    <source>
        <dbReference type="PROSITE" id="PS50234"/>
    </source>
</evidence>
<dbReference type="PANTHER" id="PTHR41248:SF1">
    <property type="entry name" value="NORD PROTEIN"/>
    <property type="match status" value="1"/>
</dbReference>
<feature type="region of interest" description="Disordered" evidence="1">
    <location>
        <begin position="218"/>
        <end position="242"/>
    </location>
</feature>
<evidence type="ECO:0000313" key="3">
    <source>
        <dbReference type="EMBL" id="ORV54406.1"/>
    </source>
</evidence>
<evidence type="ECO:0000256" key="1">
    <source>
        <dbReference type="SAM" id="MobiDB-lite"/>
    </source>
</evidence>
<evidence type="ECO:0000313" key="4">
    <source>
        <dbReference type="Proteomes" id="UP000193010"/>
    </source>
</evidence>
<dbReference type="Proteomes" id="UP000193010">
    <property type="component" value="Unassembled WGS sequence"/>
</dbReference>
<proteinExistence type="predicted"/>
<feature type="compositionally biased region" description="Acidic residues" evidence="1">
    <location>
        <begin position="174"/>
        <end position="190"/>
    </location>
</feature>
<gene>
    <name evidence="3" type="ORF">AWC05_17550</name>
</gene>
<sequence>MRGRDISSITRFAVLASAIAARPLTVEATRAEPTHTDGRTVFVAVGLDAGDVRDAVAVQAALLAAGTLRKDLMMRLARHRPAVAQRYLALELGRVAEQLDHVLPVRTARRMKSVGLRPVSRSSDESLDRALGRERIASSPDWAGALRPSRLRRVSEEDLRASPTDHDLARLGQLEEEDPQPDDDNTDENDESKIVNLLSAPGIPNPLGDAIQKLLGMGRSGQDKNQGSAEIPVGKQRFGPVGRNAKKGSLARLVSAVLDPAPAVGTRYPEWDCHKGAYRFDWCAVAEYDPADIESARDDAPAQPLLQRPLARVGIEPQRHRRQSEGDSLDLSALVDYETDRRHGDHPDPFIYESSRLTKRDLSVLVLLDCSGSTAEDSGGRVVFEEERRLAGDLTVALERLGDRVGTYGFYSRGKDAVRFLRVKTFNARYDTAAKRRLQSVQPSGFTRIGAAIRHATHVLQSQALAKNMVLLVIGDGLPYDDGYEDRYARADARQAIKEAVLQGIGVAGIGIRSSTEPEVLEDVWSDASFRVIGQSGDIQRHLRGLLLNALSVTRSNGRRRELLSEEHHGYLRSLHAARRSAMNTYS</sequence>
<dbReference type="InterPro" id="IPR036465">
    <property type="entry name" value="vWFA_dom_sf"/>
</dbReference>
<accession>A0A1X1UC95</accession>
<dbReference type="SUPFAM" id="SSF53300">
    <property type="entry name" value="vWA-like"/>
    <property type="match status" value="1"/>
</dbReference>
<dbReference type="Pfam" id="PF00092">
    <property type="entry name" value="VWA"/>
    <property type="match status" value="1"/>
</dbReference>
<dbReference type="PROSITE" id="PS50234">
    <property type="entry name" value="VWFA"/>
    <property type="match status" value="1"/>
</dbReference>
<keyword evidence="4" id="KW-1185">Reference proteome</keyword>
<feature type="region of interest" description="Disordered" evidence="1">
    <location>
        <begin position="154"/>
        <end position="190"/>
    </location>
</feature>